<dbReference type="KEGG" id="msl:Msil_3377"/>
<evidence type="ECO:0000313" key="1">
    <source>
        <dbReference type="EMBL" id="ACK52280.1"/>
    </source>
</evidence>
<organism evidence="1 2">
    <name type="scientific">Methylocella silvestris (strain DSM 15510 / CIP 108128 / LMG 27833 / NCIMB 13906 / BL2)</name>
    <dbReference type="NCBI Taxonomy" id="395965"/>
    <lineage>
        <taxon>Bacteria</taxon>
        <taxon>Pseudomonadati</taxon>
        <taxon>Pseudomonadota</taxon>
        <taxon>Alphaproteobacteria</taxon>
        <taxon>Hyphomicrobiales</taxon>
        <taxon>Beijerinckiaceae</taxon>
        <taxon>Methylocella</taxon>
    </lineage>
</organism>
<accession>B8ES65</accession>
<proteinExistence type="predicted"/>
<dbReference type="Gene3D" id="3.40.50.1820">
    <property type="entry name" value="alpha/beta hydrolase"/>
    <property type="match status" value="1"/>
</dbReference>
<keyword evidence="2" id="KW-1185">Reference proteome</keyword>
<reference evidence="1 2" key="1">
    <citation type="journal article" date="2010" name="J. Bacteriol.">
        <title>Complete genome sequence of the aerobic facultative methanotroph Methylocella silvestris BL2.</title>
        <authorList>
            <person name="Chen Y."/>
            <person name="Crombie A."/>
            <person name="Rahman M.T."/>
            <person name="Dedysh S.N."/>
            <person name="Liesack W."/>
            <person name="Stott M.B."/>
            <person name="Alam M."/>
            <person name="Theisen A.R."/>
            <person name="Murrell J.C."/>
            <person name="Dunfield P.F."/>
        </authorList>
    </citation>
    <scope>NUCLEOTIDE SEQUENCE [LARGE SCALE GENOMIC DNA]</scope>
    <source>
        <strain evidence="2">DSM 15510 / CIP 108128 / LMG 27833 / NCIMB 13906 / BL2</strain>
    </source>
</reference>
<dbReference type="PROSITE" id="PS51257">
    <property type="entry name" value="PROKAR_LIPOPROTEIN"/>
    <property type="match status" value="1"/>
</dbReference>
<dbReference type="AlphaFoldDB" id="B8ES65"/>
<dbReference type="eggNOG" id="COG1075">
    <property type="taxonomic scope" value="Bacteria"/>
</dbReference>
<sequence>MSKLSRLWSSLHGRRNKPSAKASVLLGLLVAGCGSGAFADPLPWRDSGGEPIVLKRMGSFMVGGAVVTTPGDFTPMSPTPAGQTLSGDHAYVQFEIPRGANRNSMLMWGSLVKTPWETTPDGRDGFEQIFLRQNWSVFLADRPRMGEAARTTVGATITPTAGEQGFFIQFRLGLCAAGSPPVQCNLYRGSKFPPGPTALDQFNRWLTQSVGPGDPALTLNDLLAIVDKIGPTVLVTHSASSLSGYQAAMQNPNIKAIIGLESTGVPCPSDHPFPPVVGNFGTTTCTPVDPALFRNLAKIPILMEFGDNIPSGPSNYFGLDFWYRMHAIDLEFKKAVNAMGGHVTLLELTQRGIKGNTHFAFTDVNNVQVAGLIQDYLDAQGLAR</sequence>
<evidence type="ECO:0008006" key="3">
    <source>
        <dbReference type="Google" id="ProtNLM"/>
    </source>
</evidence>
<dbReference type="SUPFAM" id="SSF53474">
    <property type="entry name" value="alpha/beta-Hydrolases"/>
    <property type="match status" value="1"/>
</dbReference>
<dbReference type="InterPro" id="IPR029058">
    <property type="entry name" value="AB_hydrolase_fold"/>
</dbReference>
<gene>
    <name evidence="1" type="ordered locus">Msil_3377</name>
</gene>
<name>B8ES65_METSB</name>
<dbReference type="STRING" id="395965.Msil_3377"/>
<protein>
    <recommendedName>
        <fullName evidence="3">AB hydrolase-1 domain-containing protein</fullName>
    </recommendedName>
</protein>
<dbReference type="CDD" id="cd12810">
    <property type="entry name" value="Esterase_713_like-3"/>
    <property type="match status" value="1"/>
</dbReference>
<dbReference type="EMBL" id="CP001280">
    <property type="protein sequence ID" value="ACK52280.1"/>
    <property type="molecule type" value="Genomic_DNA"/>
</dbReference>
<evidence type="ECO:0000313" key="2">
    <source>
        <dbReference type="Proteomes" id="UP000002257"/>
    </source>
</evidence>
<dbReference type="HOGENOM" id="CLU_038297_2_0_5"/>
<dbReference type="Proteomes" id="UP000002257">
    <property type="component" value="Chromosome"/>
</dbReference>